<dbReference type="Proteomes" id="UP000008536">
    <property type="component" value="Chromosome C"/>
</dbReference>
<gene>
    <name evidence="6" type="ordered locus">ZYRO0C13750g</name>
</gene>
<evidence type="ECO:0000259" key="5">
    <source>
        <dbReference type="Pfam" id="PF13339"/>
    </source>
</evidence>
<feature type="region of interest" description="Disordered" evidence="3">
    <location>
        <begin position="1"/>
        <end position="162"/>
    </location>
</feature>
<dbReference type="AlphaFoldDB" id="C5DU43"/>
<feature type="compositionally biased region" description="Basic and acidic residues" evidence="3">
    <location>
        <begin position="519"/>
        <end position="529"/>
    </location>
</feature>
<dbReference type="Pfam" id="PF08164">
    <property type="entry name" value="TRAUB"/>
    <property type="match status" value="1"/>
</dbReference>
<dbReference type="InterPro" id="IPR025160">
    <property type="entry name" value="AATF"/>
</dbReference>
<protein>
    <recommendedName>
        <fullName evidence="2">Protein BFR2</fullName>
    </recommendedName>
</protein>
<dbReference type="InterPro" id="IPR012617">
    <property type="entry name" value="AATF_C"/>
</dbReference>
<evidence type="ECO:0000256" key="2">
    <source>
        <dbReference type="ARBA" id="ARBA00013850"/>
    </source>
</evidence>
<feature type="domain" description="Apoptosis-antagonizing transcription factor C-terminal" evidence="4">
    <location>
        <begin position="417"/>
        <end position="498"/>
    </location>
</feature>
<sequence>MGKLLADQISDLANKPAVEDYDVEDVFEHNDDDSNDESASDDEQLEKAHYAPVEKSKLRKDGIELGEKYQGAKGSRESAFGQDEDEDEDEDEGGSDEDEGGSDEDENEMSDIHGSESDAMSFKTDSEDGEDQESQEEDSPEEESQEGEESQDEGEDEQRKRLAALVQAERRKAVNNLSESTKRDASKGLAILEQSKLFDNIIEVRMKLHKAVTDVNRLPITQDSWEKSGSSSTEKLLKHTAKMLNKVMGEIVDFRKDFQSKDQISDDLSTETPNKRKRNFEDLTKETEELDNQLRPYRSTVLHKWSSKISAASGGSALNSSKFKAINQPANVQVENQLADLPRLVKRTRLSRKGVQPIRFEQDRSEGKLSDGLNTEQLAEGEEDAEEPDIPKNYDPRRKTAIDIQENAYIFDDEDFYRILLNDLVDKKINNARVQGTGAQIAITTRSNKLKKDVDTKASKGRKLNYAVQDPIAHYEAPKKFINQWSDEQIDEFFAGLLGQKVNFDENADAQAQPEEDEAIKNDDIQIFG</sequence>
<feature type="compositionally biased region" description="Basic and acidic residues" evidence="3">
    <location>
        <begin position="45"/>
        <end position="67"/>
    </location>
</feature>
<dbReference type="STRING" id="559307.C5DU43"/>
<dbReference type="HOGENOM" id="CLU_018299_2_2_1"/>
<accession>C5DU43</accession>
<dbReference type="Pfam" id="PF13339">
    <property type="entry name" value="AATF-Che1"/>
    <property type="match status" value="1"/>
</dbReference>
<feature type="compositionally biased region" description="Acidic residues" evidence="3">
    <location>
        <begin position="127"/>
        <end position="156"/>
    </location>
</feature>
<dbReference type="InParanoid" id="C5DU43"/>
<dbReference type="GO" id="GO:0005730">
    <property type="term" value="C:nucleolus"/>
    <property type="evidence" value="ECO:0007669"/>
    <property type="project" value="TreeGrafter"/>
</dbReference>
<evidence type="ECO:0000256" key="3">
    <source>
        <dbReference type="SAM" id="MobiDB-lite"/>
    </source>
</evidence>
<dbReference type="KEGG" id="zro:ZYRO0C13750g"/>
<evidence type="ECO:0000313" key="7">
    <source>
        <dbReference type="Proteomes" id="UP000008536"/>
    </source>
</evidence>
<proteinExistence type="inferred from homology"/>
<name>C5DU43_ZYGRC</name>
<dbReference type="EMBL" id="CU928175">
    <property type="protein sequence ID" value="CAR27304.1"/>
    <property type="molecule type" value="Genomic_DNA"/>
</dbReference>
<comment type="similarity">
    <text evidence="1">Belongs to the AATF family.</text>
</comment>
<evidence type="ECO:0000256" key="1">
    <source>
        <dbReference type="ARBA" id="ARBA00008966"/>
    </source>
</evidence>
<feature type="region of interest" description="Disordered" evidence="3">
    <location>
        <begin position="509"/>
        <end position="529"/>
    </location>
</feature>
<keyword evidence="7" id="KW-1185">Reference proteome</keyword>
<organism evidence="6 7">
    <name type="scientific">Zygosaccharomyces rouxii (strain ATCC 2623 / CBS 732 / NBRC 1130 / NCYC 568 / NRRL Y-229)</name>
    <dbReference type="NCBI Taxonomy" id="559307"/>
    <lineage>
        <taxon>Eukaryota</taxon>
        <taxon>Fungi</taxon>
        <taxon>Dikarya</taxon>
        <taxon>Ascomycota</taxon>
        <taxon>Saccharomycotina</taxon>
        <taxon>Saccharomycetes</taxon>
        <taxon>Saccharomycetales</taxon>
        <taxon>Saccharomycetaceae</taxon>
        <taxon>Zygosaccharomyces</taxon>
    </lineage>
</organism>
<dbReference type="PANTHER" id="PTHR15565">
    <property type="entry name" value="AATF PROTEIN APOPTOSIS ANTAGONIZING TRANSCRIPTION FACTOR"/>
    <property type="match status" value="1"/>
</dbReference>
<dbReference type="InterPro" id="IPR039223">
    <property type="entry name" value="AATF/Bfr2"/>
</dbReference>
<evidence type="ECO:0000313" key="6">
    <source>
        <dbReference type="EMBL" id="CAR27304.1"/>
    </source>
</evidence>
<dbReference type="FunCoup" id="C5DU43">
    <property type="interactions" value="1009"/>
</dbReference>
<feature type="compositionally biased region" description="Acidic residues" evidence="3">
    <location>
        <begin position="19"/>
        <end position="44"/>
    </location>
</feature>
<feature type="compositionally biased region" description="Acidic residues" evidence="3">
    <location>
        <begin position="82"/>
        <end position="109"/>
    </location>
</feature>
<dbReference type="GO" id="GO:0000462">
    <property type="term" value="P:maturation of SSU-rRNA from tricistronic rRNA transcript (SSU-rRNA, 5.8S rRNA, LSU-rRNA)"/>
    <property type="evidence" value="ECO:0007669"/>
    <property type="project" value="TreeGrafter"/>
</dbReference>
<feature type="region of interest" description="Disordered" evidence="3">
    <location>
        <begin position="264"/>
        <end position="288"/>
    </location>
</feature>
<feature type="domain" description="AATF leucine zipper-containing" evidence="5">
    <location>
        <begin position="184"/>
        <end position="308"/>
    </location>
</feature>
<evidence type="ECO:0000259" key="4">
    <source>
        <dbReference type="Pfam" id="PF08164"/>
    </source>
</evidence>
<dbReference type="PANTHER" id="PTHR15565:SF0">
    <property type="entry name" value="PROTEIN AATF"/>
    <property type="match status" value="1"/>
</dbReference>
<reference evidence="6 7" key="1">
    <citation type="journal article" date="2009" name="Genome Res.">
        <title>Comparative genomics of protoploid Saccharomycetaceae.</title>
        <authorList>
            <consortium name="The Genolevures Consortium"/>
            <person name="Souciet J.-L."/>
            <person name="Dujon B."/>
            <person name="Gaillardin C."/>
            <person name="Johnston M."/>
            <person name="Baret P.V."/>
            <person name="Cliften P."/>
            <person name="Sherman D.J."/>
            <person name="Weissenbach J."/>
            <person name="Westhof E."/>
            <person name="Wincker P."/>
            <person name="Jubin C."/>
            <person name="Poulain J."/>
            <person name="Barbe V."/>
            <person name="Segurens B."/>
            <person name="Artiguenave F."/>
            <person name="Anthouard V."/>
            <person name="Vacherie B."/>
            <person name="Val M.-E."/>
            <person name="Fulton R.S."/>
            <person name="Minx P."/>
            <person name="Wilson R."/>
            <person name="Durrens P."/>
            <person name="Jean G."/>
            <person name="Marck C."/>
            <person name="Martin T."/>
            <person name="Nikolski M."/>
            <person name="Rolland T."/>
            <person name="Seret M.-L."/>
            <person name="Casaregola S."/>
            <person name="Despons L."/>
            <person name="Fairhead C."/>
            <person name="Fischer G."/>
            <person name="Lafontaine I."/>
            <person name="Leh V."/>
            <person name="Lemaire M."/>
            <person name="de Montigny J."/>
            <person name="Neuveglise C."/>
            <person name="Thierry A."/>
            <person name="Blanc-Lenfle I."/>
            <person name="Bleykasten C."/>
            <person name="Diffels J."/>
            <person name="Fritsch E."/>
            <person name="Frangeul L."/>
            <person name="Goeffon A."/>
            <person name="Jauniaux N."/>
            <person name="Kachouri-Lafond R."/>
            <person name="Payen C."/>
            <person name="Potier S."/>
            <person name="Pribylova L."/>
            <person name="Ozanne C."/>
            <person name="Richard G.-F."/>
            <person name="Sacerdot C."/>
            <person name="Straub M.-L."/>
            <person name="Talla E."/>
        </authorList>
    </citation>
    <scope>NUCLEOTIDE SEQUENCE [LARGE SCALE GENOMIC DNA]</scope>
    <source>
        <strain evidence="6 7">ATCC 2623 / CBS 732 / BCRC 21506 / NBRC 1130 / NCYC 568 / NRRL Y-229</strain>
    </source>
</reference>